<dbReference type="AlphaFoldDB" id="A0A9P8TNG8"/>
<dbReference type="InterPro" id="IPR001680">
    <property type="entry name" value="WD40_rpt"/>
</dbReference>
<evidence type="ECO:0000256" key="2">
    <source>
        <dbReference type="ARBA" id="ARBA00022737"/>
    </source>
</evidence>
<name>A0A9P8TNG8_WICPI</name>
<protein>
    <recommendedName>
        <fullName evidence="7">SVP1-like protein 2</fullName>
    </recommendedName>
</protein>
<dbReference type="InterPro" id="IPR015943">
    <property type="entry name" value="WD40/YVTN_repeat-like_dom_sf"/>
</dbReference>
<dbReference type="Pfam" id="PF21032">
    <property type="entry name" value="PROPPIN"/>
    <property type="match status" value="1"/>
</dbReference>
<dbReference type="PANTHER" id="PTHR11227">
    <property type="entry name" value="WD-REPEAT PROTEIN INTERACTING WITH PHOSPHOINOSIDES WIPI -RELATED"/>
    <property type="match status" value="1"/>
</dbReference>
<dbReference type="GO" id="GO:0005737">
    <property type="term" value="C:cytoplasm"/>
    <property type="evidence" value="ECO:0007669"/>
    <property type="project" value="UniProtKB-ARBA"/>
</dbReference>
<proteinExistence type="inferred from homology"/>
<evidence type="ECO:0000256" key="1">
    <source>
        <dbReference type="ARBA" id="ARBA00022574"/>
    </source>
</evidence>
<comment type="similarity">
    <text evidence="3">Belongs to the WD repeat PROPPIN family.</text>
</comment>
<feature type="region of interest" description="Disordered" evidence="4">
    <location>
        <begin position="380"/>
        <end position="401"/>
    </location>
</feature>
<sequence>MKTTKSLIEKDTSKQSVLSCAFNQDFTCFTLSTESGFKVYNTDPMELKVSRNFTDNGGIGQVRMLYRTNYLALIGGGRDPKFPLNKVVIWDDLKGKDALMLNFYSPVLNVFLSRSRIVSVLNSRIYVHGFGSPPRSIANYETCENPLGIAALSPGSYSDNSAGNNKSDSITTTPNSPAASVPQVLAFPSRVQGQIQVVDISNIGNERNLVSIIKAHKSKVRCIALNKAGTMVASASESGTLIRIHSTQTCSLLYEFRRGLDRAVVYAMEFSPSGSKLAVMSDKQTLHVFNVSSNTAQQNKHHLLKNLPVPLKPDYFNSVWSFASTHLDQSHDVDVTGNNNKGKSDITEGVLGWADENNMVILWRSRAKWEIYEIVEKEASSSHSVTTSDHSDNNGSASAGSKNYEIIRKGWRSFNDNSSELTETFPSDSGTNV</sequence>
<evidence type="ECO:0000256" key="4">
    <source>
        <dbReference type="SAM" id="MobiDB-lite"/>
    </source>
</evidence>
<evidence type="ECO:0008006" key="7">
    <source>
        <dbReference type="Google" id="ProtNLM"/>
    </source>
</evidence>
<dbReference type="Proteomes" id="UP000774326">
    <property type="component" value="Unassembled WGS sequence"/>
</dbReference>
<gene>
    <name evidence="5" type="ORF">WICPIJ_003688</name>
</gene>
<dbReference type="SMART" id="SM00320">
    <property type="entry name" value="WD40"/>
    <property type="match status" value="3"/>
</dbReference>
<keyword evidence="2" id="KW-0677">Repeat</keyword>
<dbReference type="InterPro" id="IPR048720">
    <property type="entry name" value="PROPPIN"/>
</dbReference>
<comment type="caution">
    <text evidence="5">The sequence shown here is derived from an EMBL/GenBank/DDBJ whole genome shotgun (WGS) entry which is preliminary data.</text>
</comment>
<organism evidence="5 6">
    <name type="scientific">Wickerhamomyces pijperi</name>
    <name type="common">Yeast</name>
    <name type="synonym">Pichia pijperi</name>
    <dbReference type="NCBI Taxonomy" id="599730"/>
    <lineage>
        <taxon>Eukaryota</taxon>
        <taxon>Fungi</taxon>
        <taxon>Dikarya</taxon>
        <taxon>Ascomycota</taxon>
        <taxon>Saccharomycotina</taxon>
        <taxon>Saccharomycetes</taxon>
        <taxon>Phaffomycetales</taxon>
        <taxon>Wickerhamomycetaceae</taxon>
        <taxon>Wickerhamomyces</taxon>
    </lineage>
</organism>
<evidence type="ECO:0000256" key="3">
    <source>
        <dbReference type="ARBA" id="ARBA00025740"/>
    </source>
</evidence>
<reference evidence="5" key="2">
    <citation type="submission" date="2021-01" db="EMBL/GenBank/DDBJ databases">
        <authorList>
            <person name="Schikora-Tamarit M.A."/>
        </authorList>
    </citation>
    <scope>NUCLEOTIDE SEQUENCE</scope>
    <source>
        <strain evidence="5">CBS2887</strain>
    </source>
</reference>
<evidence type="ECO:0000313" key="6">
    <source>
        <dbReference type="Proteomes" id="UP000774326"/>
    </source>
</evidence>
<dbReference type="InterPro" id="IPR036322">
    <property type="entry name" value="WD40_repeat_dom_sf"/>
</dbReference>
<reference evidence="5" key="1">
    <citation type="journal article" date="2021" name="Open Biol.">
        <title>Shared evolutionary footprints suggest mitochondrial oxidative damage underlies multiple complex I losses in fungi.</title>
        <authorList>
            <person name="Schikora-Tamarit M.A."/>
            <person name="Marcet-Houben M."/>
            <person name="Nosek J."/>
            <person name="Gabaldon T."/>
        </authorList>
    </citation>
    <scope>NUCLEOTIDE SEQUENCE</scope>
    <source>
        <strain evidence="5">CBS2887</strain>
    </source>
</reference>
<accession>A0A9P8TNG8</accession>
<dbReference type="OrthoDB" id="1667587at2759"/>
<keyword evidence="1" id="KW-0853">WD repeat</keyword>
<evidence type="ECO:0000313" key="5">
    <source>
        <dbReference type="EMBL" id="KAH3685336.1"/>
    </source>
</evidence>
<dbReference type="SUPFAM" id="SSF50978">
    <property type="entry name" value="WD40 repeat-like"/>
    <property type="match status" value="1"/>
</dbReference>
<dbReference type="Gene3D" id="2.130.10.10">
    <property type="entry name" value="YVTN repeat-like/Quinoprotein amine dehydrogenase"/>
    <property type="match status" value="1"/>
</dbReference>
<keyword evidence="6" id="KW-1185">Reference proteome</keyword>
<dbReference type="EMBL" id="JAEUBG010002052">
    <property type="protein sequence ID" value="KAH3685336.1"/>
    <property type="molecule type" value="Genomic_DNA"/>
</dbReference>